<evidence type="ECO:0000256" key="4">
    <source>
        <dbReference type="ARBA" id="ARBA00023026"/>
    </source>
</evidence>
<dbReference type="Pfam" id="PF13332">
    <property type="entry name" value="Fil_haemagg_2"/>
    <property type="match status" value="3"/>
</dbReference>
<keyword evidence="4" id="KW-0843">Virulence</keyword>
<comment type="subcellular location">
    <subcellularLocation>
        <location evidence="1">Target cell</location>
        <location evidence="1">Target cell cytoplasm</location>
    </subcellularLocation>
</comment>
<evidence type="ECO:0000259" key="6">
    <source>
        <dbReference type="PROSITE" id="PS50175"/>
    </source>
</evidence>
<keyword evidence="8" id="KW-1185">Reference proteome</keyword>
<feature type="region of interest" description="Disordered" evidence="5">
    <location>
        <begin position="103"/>
        <end position="122"/>
    </location>
</feature>
<dbReference type="InterPro" id="IPR001995">
    <property type="entry name" value="Peptidase_A2_cat"/>
</dbReference>
<dbReference type="RefSeq" id="WP_230608638.1">
    <property type="nucleotide sequence ID" value="NZ_JAJNAG010000009.1"/>
</dbReference>
<evidence type="ECO:0000256" key="5">
    <source>
        <dbReference type="SAM" id="MobiDB-lite"/>
    </source>
</evidence>
<evidence type="ECO:0000313" key="8">
    <source>
        <dbReference type="Proteomes" id="UP001139171"/>
    </source>
</evidence>
<sequence length="1242" mass="127093">AAGITAEDSVALVAGRDVNLTTAESREYQETYGKRKKEINESVRQQGTEILSGDKTTIIAGRDVTAEAANVVAGSDITLHAGRDVTLTTATESDYSYKEEKKSSSGFLSKKTTHTISEDSATREKGTLLSGDNVTVTAGNDLTVKGSSVVGDADVRLNAGNDVNIIAATDTDTSWRFKETKKSGVMGTGGIGITIGTSKTTHDRKEAGTTQSQSASTIGSTGGNVSIAAGNQVRVSGSDVIANRDISITGDSVMIDPGHDKRTVDQKFEQKSTGITVALSGAVGGAINNAVSAAQSAKSESDDRLAALQGVKAALSGVQAAQGVELAQANGDPNNGIGVSISLSHQKSKSEQHHQSDNVSGSTINAGNNLSITATGNNKTASGSNSGDIIIAGSQVKAGGDTSLSAKNDVLLTGAANTQKTTGSNSSSGGNVGISFGGGSNGAGLSIFAGVNSSKGKEKGNGTEWTETTVDSGKSLTITSGRDTTLNGALVSADKVTVDAGRNLTISSQQDSEDYDSKQHSVAAGGSFTFGSMTGSGYLNASQSKMTSDYDSVQEQSGIYAGKGGFDITVGNHTQLDGGVISSTATEDKNNLNTGTLGWTDIHNEADYKVQHQGVGISGGAMPSQGGDFTGNMAGGMLTGMNKSGHAEGTTQSAIANGNITIRDEANQKQDIADLSRDTENANGSIGKIFDKEKEQKRLETVQTIGEIGQQAADIVRTQGEIAKQNAMKDPEALAAAKTQLVNEGNSNPSEKDIAEQAGRTAMQDYGTGSSLQRGISGATAAIQALAGGGNIGAILSSAAAPELAHMLKPLEGDKAASAVAHAILGAVNAELNGGNAAAGAAGAATGELIGNLIIEQLYPGISKDKLSEEQKQTVSLLSTLAAGLAGGVTGDSSSSALAGAQAGKNAVENNALSPSKNEALMKALDDQKAGNNLLEASQNIVRLTNEDRASNILLGKYQSGQLMTDSEKQELAGQLNQYGLELQILYGYSPEKAAEAVRMIANNQAFMATDAEAKAYNEAVSYLKGYSVQSGQAAIGTEVLLALPGGVGTAARASLAAGGAYQAGTGIGQAIDGKYGESALNIGLGTAAIFGGLASQNIISKAENALSKGQVTYEFGAKPNGNELRAGSTFSELGYDVTYKATASDKGISGVRTPDLWVNGIGKVDVYTPQTVSLGNIVKAIEKKDSQTTAVLTQIDLSLQDMQSMSSRLWGKPSVKNINTVFFQDSKGQIYRFERPASGAK</sequence>
<dbReference type="Proteomes" id="UP001139171">
    <property type="component" value="Unassembled WGS sequence"/>
</dbReference>
<dbReference type="Pfam" id="PF04829">
    <property type="entry name" value="PT-VENN"/>
    <property type="match status" value="1"/>
</dbReference>
<dbReference type="GO" id="GO:0004190">
    <property type="term" value="F:aspartic-type endopeptidase activity"/>
    <property type="evidence" value="ECO:0007669"/>
    <property type="project" value="InterPro"/>
</dbReference>
<feature type="compositionally biased region" description="Polar residues" evidence="5">
    <location>
        <begin position="208"/>
        <end position="219"/>
    </location>
</feature>
<evidence type="ECO:0000256" key="3">
    <source>
        <dbReference type="ARBA" id="ARBA00022913"/>
    </source>
</evidence>
<dbReference type="Gene3D" id="3.40.1350.120">
    <property type="match status" value="1"/>
</dbReference>
<dbReference type="EMBL" id="JAJNAG010000009">
    <property type="protein sequence ID" value="MCD1125589.1"/>
    <property type="molecule type" value="Genomic_DNA"/>
</dbReference>
<dbReference type="Pfam" id="PF18451">
    <property type="entry name" value="CdiA_C"/>
    <property type="match status" value="1"/>
</dbReference>
<gene>
    <name evidence="7" type="ORF">LPW36_06115</name>
</gene>
<protein>
    <submittedName>
        <fullName evidence="7">Hemagglutinin repeat-containing protein</fullName>
    </submittedName>
</protein>
<dbReference type="AlphaFoldDB" id="A0A9X1MV98"/>
<keyword evidence="3" id="KW-1266">Target cell cytoplasm</keyword>
<feature type="non-terminal residue" evidence="7">
    <location>
        <position position="1"/>
    </location>
</feature>
<evidence type="ECO:0000256" key="1">
    <source>
        <dbReference type="ARBA" id="ARBA00004219"/>
    </source>
</evidence>
<organism evidence="7 8">
    <name type="scientific">Limnobaculum eriocheiris</name>
    <dbReference type="NCBI Taxonomy" id="2897391"/>
    <lineage>
        <taxon>Bacteria</taxon>
        <taxon>Pseudomonadati</taxon>
        <taxon>Pseudomonadota</taxon>
        <taxon>Gammaproteobacteria</taxon>
        <taxon>Enterobacterales</taxon>
        <taxon>Budviciaceae</taxon>
        <taxon>Limnobaculum</taxon>
    </lineage>
</organism>
<keyword evidence="2" id="KW-0800">Toxin</keyword>
<reference evidence="7" key="1">
    <citation type="submission" date="2021-11" db="EMBL/GenBank/DDBJ databases">
        <title>Jinshanibacter sp. isolated from one year old Eriocheir sinensis.</title>
        <authorList>
            <person name="Li J.-Y."/>
            <person name="He W."/>
            <person name="Gao T.-H."/>
        </authorList>
    </citation>
    <scope>NUCLEOTIDE SEQUENCE</scope>
    <source>
        <strain evidence="7">LJY008</strain>
    </source>
</reference>
<name>A0A9X1MV98_9GAMM</name>
<feature type="domain" description="Peptidase A2" evidence="6">
    <location>
        <begin position="153"/>
        <end position="190"/>
    </location>
</feature>
<evidence type="ECO:0000313" key="7">
    <source>
        <dbReference type="EMBL" id="MCD1125589.1"/>
    </source>
</evidence>
<comment type="caution">
    <text evidence="7">The sequence shown here is derived from an EMBL/GenBank/DDBJ whole genome shotgun (WGS) entry which is preliminary data.</text>
</comment>
<dbReference type="GO" id="GO:0006508">
    <property type="term" value="P:proteolysis"/>
    <property type="evidence" value="ECO:0007669"/>
    <property type="project" value="InterPro"/>
</dbReference>
<dbReference type="CDD" id="cd20727">
    <property type="entry name" value="CDI_toxin_Bp_tRNase-like"/>
    <property type="match status" value="1"/>
</dbReference>
<proteinExistence type="predicted"/>
<dbReference type="InterPro" id="IPR040559">
    <property type="entry name" value="CdiA_C"/>
</dbReference>
<dbReference type="PROSITE" id="PS50175">
    <property type="entry name" value="ASP_PROT_RETROV"/>
    <property type="match status" value="1"/>
</dbReference>
<dbReference type="GO" id="GO:0090729">
    <property type="term" value="F:toxin activity"/>
    <property type="evidence" value="ECO:0007669"/>
    <property type="project" value="UniProtKB-KW"/>
</dbReference>
<feature type="region of interest" description="Disordered" evidence="5">
    <location>
        <begin position="188"/>
        <end position="220"/>
    </location>
</feature>
<accession>A0A9X1MV98</accession>
<evidence type="ECO:0000256" key="2">
    <source>
        <dbReference type="ARBA" id="ARBA00022656"/>
    </source>
</evidence>
<dbReference type="InterPro" id="IPR006914">
    <property type="entry name" value="VENN_dom"/>
</dbReference>
<feature type="region of interest" description="Disordered" evidence="5">
    <location>
        <begin position="337"/>
        <end position="364"/>
    </location>
</feature>
<dbReference type="InterPro" id="IPR025157">
    <property type="entry name" value="Hemagglutinin_rpt"/>
</dbReference>